<comment type="similarity">
    <text evidence="2">Belongs to the major facilitator superfamily. Nitrate/nitrite porter (TC 2.A.1.8) family.</text>
</comment>
<accession>A0A8J7QGI7</accession>
<dbReference type="FunFam" id="1.20.1250.20:FF:000053">
    <property type="entry name" value="Nitrate transporter 2.1"/>
    <property type="match status" value="1"/>
</dbReference>
<dbReference type="Proteomes" id="UP000664417">
    <property type="component" value="Unassembled WGS sequence"/>
</dbReference>
<feature type="transmembrane region" description="Helical" evidence="8">
    <location>
        <begin position="366"/>
        <end position="387"/>
    </location>
</feature>
<feature type="region of interest" description="Disordered" evidence="7">
    <location>
        <begin position="441"/>
        <end position="462"/>
    </location>
</feature>
<evidence type="ECO:0000256" key="3">
    <source>
        <dbReference type="ARBA" id="ARBA00022692"/>
    </source>
</evidence>
<feature type="transmembrane region" description="Helical" evidence="8">
    <location>
        <begin position="399"/>
        <end position="418"/>
    </location>
</feature>
<feature type="transmembrane region" description="Helical" evidence="8">
    <location>
        <begin position="25"/>
        <end position="46"/>
    </location>
</feature>
<proteinExistence type="inferred from homology"/>
<evidence type="ECO:0000256" key="8">
    <source>
        <dbReference type="SAM" id="Phobius"/>
    </source>
</evidence>
<evidence type="ECO:0000256" key="7">
    <source>
        <dbReference type="SAM" id="MobiDB-lite"/>
    </source>
</evidence>
<comment type="subcellular location">
    <subcellularLocation>
        <location evidence="1">Membrane</location>
        <topology evidence="1">Multi-pass membrane protein</topology>
    </subcellularLocation>
</comment>
<feature type="transmembrane region" description="Helical" evidence="8">
    <location>
        <begin position="113"/>
        <end position="131"/>
    </location>
</feature>
<feature type="transmembrane region" description="Helical" evidence="8">
    <location>
        <begin position="310"/>
        <end position="327"/>
    </location>
</feature>
<feature type="transmembrane region" description="Helical" evidence="8">
    <location>
        <begin position="58"/>
        <end position="76"/>
    </location>
</feature>
<reference evidence="10" key="1">
    <citation type="submission" date="2021-03" db="EMBL/GenBank/DDBJ databases">
        <authorList>
            <person name="Wang G."/>
        </authorList>
    </citation>
    <scope>NUCLEOTIDE SEQUENCE</scope>
    <source>
        <strain evidence="10">KCTC 12899</strain>
    </source>
</reference>
<evidence type="ECO:0000313" key="11">
    <source>
        <dbReference type="Proteomes" id="UP000664417"/>
    </source>
</evidence>
<evidence type="ECO:0000256" key="4">
    <source>
        <dbReference type="ARBA" id="ARBA00022989"/>
    </source>
</evidence>
<keyword evidence="5" id="KW-0534">Nitrate assimilation</keyword>
<dbReference type="InterPro" id="IPR011701">
    <property type="entry name" value="MFS"/>
</dbReference>
<gene>
    <name evidence="10" type="ORF">J3U88_25545</name>
</gene>
<dbReference type="InterPro" id="IPR020846">
    <property type="entry name" value="MFS_dom"/>
</dbReference>
<comment type="caution">
    <text evidence="10">The sequence shown here is derived from an EMBL/GenBank/DDBJ whole genome shotgun (WGS) entry which is preliminary data.</text>
</comment>
<evidence type="ECO:0000256" key="2">
    <source>
        <dbReference type="ARBA" id="ARBA00008432"/>
    </source>
</evidence>
<dbReference type="PANTHER" id="PTHR23515">
    <property type="entry name" value="HIGH-AFFINITY NITRATE TRANSPORTER 2.3"/>
    <property type="match status" value="1"/>
</dbReference>
<dbReference type="GO" id="GO:0042128">
    <property type="term" value="P:nitrate assimilation"/>
    <property type="evidence" value="ECO:0007669"/>
    <property type="project" value="UniProtKB-KW"/>
</dbReference>
<evidence type="ECO:0000256" key="1">
    <source>
        <dbReference type="ARBA" id="ARBA00004141"/>
    </source>
</evidence>
<dbReference type="Gene3D" id="1.20.1250.20">
    <property type="entry name" value="MFS general substrate transporter like domains"/>
    <property type="match status" value="2"/>
</dbReference>
<feature type="transmembrane region" description="Helical" evidence="8">
    <location>
        <begin position="271"/>
        <end position="289"/>
    </location>
</feature>
<evidence type="ECO:0000313" key="10">
    <source>
        <dbReference type="EMBL" id="MBO1321870.1"/>
    </source>
</evidence>
<dbReference type="GO" id="GO:0015112">
    <property type="term" value="F:nitrate transmembrane transporter activity"/>
    <property type="evidence" value="ECO:0007669"/>
    <property type="project" value="InterPro"/>
</dbReference>
<organism evidence="10 11">
    <name type="scientific">Acanthopleuribacter pedis</name>
    <dbReference type="NCBI Taxonomy" id="442870"/>
    <lineage>
        <taxon>Bacteria</taxon>
        <taxon>Pseudomonadati</taxon>
        <taxon>Acidobacteriota</taxon>
        <taxon>Holophagae</taxon>
        <taxon>Acanthopleuribacterales</taxon>
        <taxon>Acanthopleuribacteraceae</taxon>
        <taxon>Acanthopleuribacter</taxon>
    </lineage>
</organism>
<dbReference type="GO" id="GO:0016020">
    <property type="term" value="C:membrane"/>
    <property type="evidence" value="ECO:0007669"/>
    <property type="project" value="UniProtKB-SubCell"/>
</dbReference>
<dbReference type="InterPro" id="IPR036259">
    <property type="entry name" value="MFS_trans_sf"/>
</dbReference>
<dbReference type="SUPFAM" id="SSF103473">
    <property type="entry name" value="MFS general substrate transporter"/>
    <property type="match status" value="1"/>
</dbReference>
<dbReference type="Pfam" id="PF07690">
    <property type="entry name" value="MFS_1"/>
    <property type="match status" value="1"/>
</dbReference>
<keyword evidence="3 8" id="KW-0812">Transmembrane</keyword>
<dbReference type="PROSITE" id="PS50850">
    <property type="entry name" value="MFS"/>
    <property type="match status" value="1"/>
</dbReference>
<dbReference type="RefSeq" id="WP_207861843.1">
    <property type="nucleotide sequence ID" value="NZ_JAFREP010000028.1"/>
</dbReference>
<sequence length="462" mass="50798">MDVSKKAVKIDFLDLKTVPMRTFHLTWLSFFMCFFGWFGIAPLMVVIRDEFSLSKSQIGNIIIASVAMTVFVRVALGWVCDRFGPRRVYVGLLSVGALLVMGIGLSQDYETFLVFRLLIGAIGAGFVITQYHTSVMFAPNVVGTANATTAGWGNLGGGVTLMVMPRIYEMFIDAGFTSFMAWRLSMIVPGVALLVCAVAYFFFTKDYPEGNVDELDLSDEEKPKFSWHDLMEVGRDYRVWLLFLFYGACFGIELTINNVAALYYADRFSLSLVHAGMIAGLFGLMNIFARSLGGFLADKAGIHYGLKGRVRFLWIVLMIEGLILMVFSRMDLLPLAVMTMLVFSLFVQMAEGATFSVVPFINRKSLGLVAGLVGAGGNAGAVLAGFLLRSESLSYSEAFSIMGMVIVVLALAGPLIRFSEENEEKEARVMRAALERRAQFENPSPLADRGVEPVLAKPLGAD</sequence>
<evidence type="ECO:0000259" key="9">
    <source>
        <dbReference type="PROSITE" id="PS50850"/>
    </source>
</evidence>
<dbReference type="CDD" id="cd17341">
    <property type="entry name" value="MFS_NRT2_like"/>
    <property type="match status" value="1"/>
</dbReference>
<keyword evidence="6 8" id="KW-0472">Membrane</keyword>
<protein>
    <submittedName>
        <fullName evidence="10">MFS transporter</fullName>
    </submittedName>
</protein>
<dbReference type="AlphaFoldDB" id="A0A8J7QGI7"/>
<evidence type="ECO:0000256" key="6">
    <source>
        <dbReference type="ARBA" id="ARBA00023136"/>
    </source>
</evidence>
<keyword evidence="4 8" id="KW-1133">Transmembrane helix</keyword>
<evidence type="ECO:0000256" key="5">
    <source>
        <dbReference type="ARBA" id="ARBA00023063"/>
    </source>
</evidence>
<feature type="transmembrane region" description="Helical" evidence="8">
    <location>
        <begin position="333"/>
        <end position="354"/>
    </location>
</feature>
<feature type="transmembrane region" description="Helical" evidence="8">
    <location>
        <begin position="180"/>
        <end position="203"/>
    </location>
</feature>
<dbReference type="EMBL" id="JAFREP010000028">
    <property type="protein sequence ID" value="MBO1321870.1"/>
    <property type="molecule type" value="Genomic_DNA"/>
</dbReference>
<name>A0A8J7QGI7_9BACT</name>
<feature type="domain" description="Major facilitator superfamily (MFS) profile" evidence="9">
    <location>
        <begin position="22"/>
        <end position="421"/>
    </location>
</feature>
<feature type="transmembrane region" description="Helical" evidence="8">
    <location>
        <begin position="239"/>
        <end position="265"/>
    </location>
</feature>
<keyword evidence="11" id="KW-1185">Reference proteome</keyword>
<dbReference type="InterPro" id="IPR044772">
    <property type="entry name" value="NO3_transporter"/>
</dbReference>
<feature type="transmembrane region" description="Helical" evidence="8">
    <location>
        <begin position="88"/>
        <end position="106"/>
    </location>
</feature>